<sequence>MADTLQADALLTLVQLLSPSYPVGAFAYSHGLEWAVQNGDVTDQETLDGWLRTVLRHGSGQADALFLAAAYRANDPSEIDAQARAFAASAERLKETVLQGEAFARTSAAIWQQDMPPLCYPVAVGRAARLQGLPLRQTLEMFLHAFTTNLATAGMRLIPLGQTEGQIVIRDLAPLCLEIAAAAEDGTLDDLSSTAFLSDIAAMKHETQYSRIFRT</sequence>
<dbReference type="GO" id="GO:0005737">
    <property type="term" value="C:cytoplasm"/>
    <property type="evidence" value="ECO:0007669"/>
    <property type="project" value="UniProtKB-SubCell"/>
</dbReference>
<comment type="function">
    <text evidence="3">Required for maturation of urease via the functional incorporation of the urease nickel metallocenter.</text>
</comment>
<comment type="subcellular location">
    <subcellularLocation>
        <location evidence="3">Cytoplasm</location>
    </subcellularLocation>
</comment>
<keyword evidence="3" id="KW-0963">Cytoplasm</keyword>
<dbReference type="PIRSF" id="PIRSF009467">
    <property type="entry name" value="Ureas_acces_UreF"/>
    <property type="match status" value="1"/>
</dbReference>
<comment type="subunit">
    <text evidence="3">UreD, UreF and UreG form a complex that acts as a GTP-hydrolysis-dependent molecular chaperone, activating the urease apoprotein by helping to assemble the nickel containing metallocenter of UreC. The UreE protein probably delivers the nickel.</text>
</comment>
<keyword evidence="2 3" id="KW-0143">Chaperone</keyword>
<protein>
    <recommendedName>
        <fullName evidence="3">Urease accessory protein UreF</fullName>
    </recommendedName>
</protein>
<dbReference type="EMBL" id="CP116425">
    <property type="protein sequence ID" value="WCE72325.1"/>
    <property type="molecule type" value="Genomic_DNA"/>
</dbReference>
<dbReference type="PANTHER" id="PTHR33620:SF1">
    <property type="entry name" value="UREASE ACCESSORY PROTEIN F"/>
    <property type="match status" value="1"/>
</dbReference>
<dbReference type="RefSeq" id="WP_271690344.1">
    <property type="nucleotide sequence ID" value="NZ_CP116425.1"/>
</dbReference>
<geneLocation type="plasmid" evidence="4 5">
    <name>unnamed2</name>
</geneLocation>
<name>A0AAX3LW40_9RHOB</name>
<evidence type="ECO:0000256" key="2">
    <source>
        <dbReference type="ARBA" id="ARBA00023186"/>
    </source>
</evidence>
<dbReference type="Pfam" id="PF01730">
    <property type="entry name" value="UreF"/>
    <property type="match status" value="1"/>
</dbReference>
<dbReference type="Gene3D" id="1.10.4190.10">
    <property type="entry name" value="Urease accessory protein UreF"/>
    <property type="match status" value="1"/>
</dbReference>
<evidence type="ECO:0000256" key="1">
    <source>
        <dbReference type="ARBA" id="ARBA00022988"/>
    </source>
</evidence>
<evidence type="ECO:0000313" key="5">
    <source>
        <dbReference type="Proteomes" id="UP001210770"/>
    </source>
</evidence>
<proteinExistence type="inferred from homology"/>
<dbReference type="AlphaFoldDB" id="A0AAX3LW40"/>
<dbReference type="PANTHER" id="PTHR33620">
    <property type="entry name" value="UREASE ACCESSORY PROTEIN F"/>
    <property type="match status" value="1"/>
</dbReference>
<reference evidence="4" key="1">
    <citation type="submission" date="2023-01" db="EMBL/GenBank/DDBJ databases">
        <title>Comparative genomic analysis of cold water coral derived Sulfitobacter faviae: insights into their metabolism and habitat adaptation.</title>
        <authorList>
            <person name="Guo Y."/>
            <person name="Lin S."/>
            <person name="Huang Z."/>
            <person name="Tang K."/>
            <person name="Wang X."/>
        </authorList>
    </citation>
    <scope>NUCLEOTIDE SEQUENCE</scope>
    <source>
        <strain evidence="4">SCSIO W_1865</strain>
        <plasmid evidence="4">unnamed2</plasmid>
    </source>
</reference>
<dbReference type="HAMAP" id="MF_01385">
    <property type="entry name" value="UreF"/>
    <property type="match status" value="1"/>
</dbReference>
<dbReference type="GO" id="GO:0016151">
    <property type="term" value="F:nickel cation binding"/>
    <property type="evidence" value="ECO:0007669"/>
    <property type="project" value="UniProtKB-UniRule"/>
</dbReference>
<keyword evidence="4" id="KW-0614">Plasmid</keyword>
<evidence type="ECO:0000313" key="4">
    <source>
        <dbReference type="EMBL" id="WCE72325.1"/>
    </source>
</evidence>
<dbReference type="InterPro" id="IPR002639">
    <property type="entry name" value="UreF"/>
</dbReference>
<comment type="similarity">
    <text evidence="3">Belongs to the UreF family.</text>
</comment>
<gene>
    <name evidence="3" type="primary">ureF</name>
    <name evidence="4" type="ORF">PL336_17660</name>
</gene>
<organism evidence="4 5">
    <name type="scientific">Sulfitobacter faviae</name>
    <dbReference type="NCBI Taxonomy" id="1775881"/>
    <lineage>
        <taxon>Bacteria</taxon>
        <taxon>Pseudomonadati</taxon>
        <taxon>Pseudomonadota</taxon>
        <taxon>Alphaproteobacteria</taxon>
        <taxon>Rhodobacterales</taxon>
        <taxon>Roseobacteraceae</taxon>
        <taxon>Sulfitobacter</taxon>
    </lineage>
</organism>
<keyword evidence="1 3" id="KW-0996">Nickel insertion</keyword>
<dbReference type="Proteomes" id="UP001210770">
    <property type="component" value="Plasmid unnamed2"/>
</dbReference>
<dbReference type="InterPro" id="IPR038277">
    <property type="entry name" value="UreF_sf"/>
</dbReference>
<accession>A0AAX3LW40</accession>
<evidence type="ECO:0000256" key="3">
    <source>
        <dbReference type="HAMAP-Rule" id="MF_01385"/>
    </source>
</evidence>